<dbReference type="SMART" id="SM00554">
    <property type="entry name" value="FAS1"/>
    <property type="match status" value="2"/>
</dbReference>
<evidence type="ECO:0000256" key="5">
    <source>
        <dbReference type="ARBA" id="ARBA00022729"/>
    </source>
</evidence>
<feature type="chain" id="PRO_5043000286" description="FAS1 domain-containing protein" evidence="12">
    <location>
        <begin position="27"/>
        <end position="558"/>
    </location>
</feature>
<evidence type="ECO:0000313" key="15">
    <source>
        <dbReference type="Proteomes" id="UP001428341"/>
    </source>
</evidence>
<dbReference type="EMBL" id="JBCGBO010000025">
    <property type="protein sequence ID" value="KAK9175880.1"/>
    <property type="molecule type" value="Genomic_DNA"/>
</dbReference>
<evidence type="ECO:0000256" key="6">
    <source>
        <dbReference type="ARBA" id="ARBA00022974"/>
    </source>
</evidence>
<dbReference type="GO" id="GO:0005886">
    <property type="term" value="C:plasma membrane"/>
    <property type="evidence" value="ECO:0007669"/>
    <property type="project" value="UniProtKB-SubCell"/>
</dbReference>
<keyword evidence="4" id="KW-0449">Lipoprotein</keyword>
<feature type="domain" description="FAS1" evidence="13">
    <location>
        <begin position="349"/>
        <end position="493"/>
    </location>
</feature>
<comment type="function">
    <text evidence="9">May be a cell surface adhesion protein.</text>
</comment>
<evidence type="ECO:0000256" key="7">
    <source>
        <dbReference type="ARBA" id="ARBA00023136"/>
    </source>
</evidence>
<evidence type="ECO:0000256" key="1">
    <source>
        <dbReference type="ARBA" id="ARBA00004609"/>
    </source>
</evidence>
<evidence type="ECO:0000256" key="10">
    <source>
        <dbReference type="SAM" id="MobiDB-lite"/>
    </source>
</evidence>
<keyword evidence="7 11" id="KW-0472">Membrane</keyword>
<keyword evidence="3" id="KW-1003">Cell membrane</keyword>
<dbReference type="PROSITE" id="PS50213">
    <property type="entry name" value="FAS1"/>
    <property type="match status" value="2"/>
</dbReference>
<dbReference type="PANTHER" id="PTHR32077">
    <property type="entry name" value="FASCICLIN-LIKE ARABINOGALACTAN PROTEIN"/>
    <property type="match status" value="1"/>
</dbReference>
<evidence type="ECO:0000259" key="13">
    <source>
        <dbReference type="PROSITE" id="PS50213"/>
    </source>
</evidence>
<keyword evidence="5 12" id="KW-0732">Signal</keyword>
<feature type="region of interest" description="Disordered" evidence="10">
    <location>
        <begin position="504"/>
        <end position="531"/>
    </location>
</feature>
<protein>
    <recommendedName>
        <fullName evidence="13">FAS1 domain-containing protein</fullName>
    </recommendedName>
</protein>
<sequence>MMMKQALISFLSLILLFLLQCSKTLAQPAAAPAQPAGPISSPALPSPPTPLVLPGAAGPASSGPTNATKILEKVGHFSFFIRLLKATTVRDQIERQLNDTNSGVTVFAPTDNAFSSLSSGTLNTLSDPQKELLIQFHVLSSYIPPTRFQTLRNPLRTNAGTNSRYEYPLNVTSSGNSVNISTGITNTSVSSIVYSDGQLAVYQVDKVLLPWSIFGAKPPAMAPAPAPLKPIKQNSTAVADGDDSTDDDDHNKLNASAAVSLMGMQHVVFLFGASMTLIKPLSLLFIFIKHFVQSGPFLRCFPFHCILTTKMTRKQHFFAFSLVLLFLLHCTNTVVAQPAAAPAPGPPGPTNVTKVLEKAGQFTLFIRLLKATSVADQIDHQLNDTNNGMTLFAPTDNAFSSLSSGTLNSLNDQEKVALIQFHVIPTYVSLSQFQTVSNPLRTNAGDSSRFEYPLNVTTFGNSVNISSGITNTSVSGTVYTDGQLAVYQVDKVLLPWDLFGAKPPAPAPAPEKPKKKKADAVADGPDGKADDSSAMSLMTNIKNAVVFAHAIAAVIFLL</sequence>
<dbReference type="PANTHER" id="PTHR32077:SF59">
    <property type="entry name" value="FASCICLIN-LIKE ARABINOGALACTAN PROTEIN 12"/>
    <property type="match status" value="1"/>
</dbReference>
<accession>A0AAP0Q8X1</accession>
<comment type="subcellular location">
    <subcellularLocation>
        <location evidence="1">Cell membrane</location>
        <topology evidence="1">Lipid-anchor</topology>
        <topology evidence="1">GPI-anchor</topology>
    </subcellularLocation>
</comment>
<name>A0AAP0Q8X1_9ROSI</name>
<feature type="signal peptide" evidence="12">
    <location>
        <begin position="1"/>
        <end position="26"/>
    </location>
</feature>
<dbReference type="InterPro" id="IPR045003">
    <property type="entry name" value="FLA_A"/>
</dbReference>
<keyword evidence="4" id="KW-0336">GPI-anchor</keyword>
<evidence type="ECO:0000256" key="4">
    <source>
        <dbReference type="ARBA" id="ARBA00022622"/>
    </source>
</evidence>
<comment type="similarity">
    <text evidence="2">Belongs to the fasciclin-like AGP family.</text>
</comment>
<gene>
    <name evidence="14" type="ORF">WN944_027890</name>
</gene>
<evidence type="ECO:0000256" key="11">
    <source>
        <dbReference type="SAM" id="Phobius"/>
    </source>
</evidence>
<dbReference type="GO" id="GO:0098552">
    <property type="term" value="C:side of membrane"/>
    <property type="evidence" value="ECO:0007669"/>
    <property type="project" value="UniProtKB-KW"/>
</dbReference>
<keyword evidence="6" id="KW-0654">Proteoglycan</keyword>
<feature type="transmembrane region" description="Helical" evidence="11">
    <location>
        <begin position="267"/>
        <end position="288"/>
    </location>
</feature>
<keyword evidence="11" id="KW-1133">Transmembrane helix</keyword>
<keyword evidence="15" id="KW-1185">Reference proteome</keyword>
<evidence type="ECO:0000256" key="3">
    <source>
        <dbReference type="ARBA" id="ARBA00022475"/>
    </source>
</evidence>
<dbReference type="FunFam" id="2.30.180.10:FF:000006">
    <property type="entry name" value="Fasciclin-like arabinogalactan protein 11"/>
    <property type="match status" value="2"/>
</dbReference>
<dbReference type="Proteomes" id="UP001428341">
    <property type="component" value="Unassembled WGS sequence"/>
</dbReference>
<feature type="region of interest" description="Disordered" evidence="10">
    <location>
        <begin position="31"/>
        <end position="60"/>
    </location>
</feature>
<comment type="caution">
    <text evidence="14">The sequence shown here is derived from an EMBL/GenBank/DDBJ whole genome shotgun (WGS) entry which is preliminary data.</text>
</comment>
<evidence type="ECO:0000256" key="12">
    <source>
        <dbReference type="SAM" id="SignalP"/>
    </source>
</evidence>
<dbReference type="SUPFAM" id="SSF82153">
    <property type="entry name" value="FAS1 domain"/>
    <property type="match status" value="2"/>
</dbReference>
<dbReference type="Gene3D" id="2.30.180.10">
    <property type="entry name" value="FAS1 domain"/>
    <property type="match status" value="2"/>
</dbReference>
<dbReference type="Pfam" id="PF02469">
    <property type="entry name" value="Fasciclin"/>
    <property type="match status" value="2"/>
</dbReference>
<proteinExistence type="inferred from homology"/>
<dbReference type="GO" id="GO:0009834">
    <property type="term" value="P:plant-type secondary cell wall biogenesis"/>
    <property type="evidence" value="ECO:0007669"/>
    <property type="project" value="TreeGrafter"/>
</dbReference>
<evidence type="ECO:0000313" key="14">
    <source>
        <dbReference type="EMBL" id="KAK9175880.1"/>
    </source>
</evidence>
<evidence type="ECO:0000256" key="2">
    <source>
        <dbReference type="ARBA" id="ARBA00007843"/>
    </source>
</evidence>
<dbReference type="InterPro" id="IPR036378">
    <property type="entry name" value="FAS1_dom_sf"/>
</dbReference>
<evidence type="ECO:0000256" key="9">
    <source>
        <dbReference type="ARBA" id="ARBA00024686"/>
    </source>
</evidence>
<dbReference type="InterPro" id="IPR000782">
    <property type="entry name" value="FAS1_domain"/>
</dbReference>
<feature type="compositionally biased region" description="Low complexity" evidence="10">
    <location>
        <begin position="31"/>
        <end position="43"/>
    </location>
</feature>
<organism evidence="14 15">
    <name type="scientific">Citrus x changshan-huyou</name>
    <dbReference type="NCBI Taxonomy" id="2935761"/>
    <lineage>
        <taxon>Eukaryota</taxon>
        <taxon>Viridiplantae</taxon>
        <taxon>Streptophyta</taxon>
        <taxon>Embryophyta</taxon>
        <taxon>Tracheophyta</taxon>
        <taxon>Spermatophyta</taxon>
        <taxon>Magnoliopsida</taxon>
        <taxon>eudicotyledons</taxon>
        <taxon>Gunneridae</taxon>
        <taxon>Pentapetalae</taxon>
        <taxon>rosids</taxon>
        <taxon>malvids</taxon>
        <taxon>Sapindales</taxon>
        <taxon>Rutaceae</taxon>
        <taxon>Aurantioideae</taxon>
        <taxon>Citrus</taxon>
    </lineage>
</organism>
<keyword evidence="11" id="KW-0812">Transmembrane</keyword>
<reference evidence="14 15" key="1">
    <citation type="submission" date="2024-05" db="EMBL/GenBank/DDBJ databases">
        <title>Haplotype-resolved chromosome-level genome assembly of Huyou (Citrus changshanensis).</title>
        <authorList>
            <person name="Miao C."/>
            <person name="Chen W."/>
            <person name="Wu Y."/>
            <person name="Wang L."/>
            <person name="Zhao S."/>
            <person name="Grierson D."/>
            <person name="Xu C."/>
            <person name="Chen K."/>
        </authorList>
    </citation>
    <scope>NUCLEOTIDE SEQUENCE [LARGE SCALE GENOMIC DNA]</scope>
    <source>
        <strain evidence="14">01-14</strain>
        <tissue evidence="14">Leaf</tissue>
    </source>
</reference>
<keyword evidence="8" id="KW-0325">Glycoprotein</keyword>
<evidence type="ECO:0000256" key="8">
    <source>
        <dbReference type="ARBA" id="ARBA00023180"/>
    </source>
</evidence>
<dbReference type="AlphaFoldDB" id="A0AAP0Q8X1"/>
<feature type="transmembrane region" description="Helical" evidence="11">
    <location>
        <begin position="317"/>
        <end position="336"/>
    </location>
</feature>
<feature type="domain" description="FAS1" evidence="13">
    <location>
        <begin position="64"/>
        <end position="208"/>
    </location>
</feature>